<protein>
    <recommendedName>
        <fullName evidence="1">F-box domain-containing protein</fullName>
    </recommendedName>
</protein>
<proteinExistence type="predicted"/>
<reference evidence="2" key="1">
    <citation type="submission" date="2021-01" db="UniProtKB">
        <authorList>
            <consortium name="EnsemblMetazoa"/>
        </authorList>
    </citation>
    <scope>IDENTIFICATION</scope>
</reference>
<name>A0A7M5X9I4_9CNID</name>
<dbReference type="SUPFAM" id="SSF81383">
    <property type="entry name" value="F-box domain"/>
    <property type="match status" value="1"/>
</dbReference>
<accession>A0A7M5X9I4</accession>
<dbReference type="AlphaFoldDB" id="A0A7M5X9I4"/>
<sequence length="404" mass="47736">MDFSLIPVELKKMIISYLDTESTKNIALTSKELKQIAYEKLWSNPTFTHPEKDIDFLLKISHLPIRELNVKDFSCSWVEIVGMVPDLNLLHIDTWNKHRAPLKTQLRHLKVPVAVHTNAFKFKGDRFDHFLEILETISVKELIIDHYNSLDEIWTFQQFKLVADKFHIPSVSMSCFDITENNILDYINLLAKLKSTTVKLDFGNYSLTIKELELMVEYDIQIIEIESFFLRTEGEHTSLLKFADVMRKMKYLKKFEFNFEDFDDENVPPMELLTDLPFRHIKSFQFEIFGSEDVVRMVETLSKIKSLHEPPIKKSYFSGFYLYRNYSSDYQYKPKDFSLLKSLPVKSVDLDALDLQRHNIKDFREMMNEMQILEIDDYYFDGKDFKLAVEKFGPAGIYRTIKEV</sequence>
<feature type="domain" description="F-box" evidence="1">
    <location>
        <begin position="1"/>
        <end position="45"/>
    </location>
</feature>
<evidence type="ECO:0000313" key="3">
    <source>
        <dbReference type="Proteomes" id="UP000594262"/>
    </source>
</evidence>
<dbReference type="PROSITE" id="PS50181">
    <property type="entry name" value="FBOX"/>
    <property type="match status" value="1"/>
</dbReference>
<dbReference type="InterPro" id="IPR036047">
    <property type="entry name" value="F-box-like_dom_sf"/>
</dbReference>
<dbReference type="Proteomes" id="UP000594262">
    <property type="component" value="Unplaced"/>
</dbReference>
<organism evidence="2 3">
    <name type="scientific">Clytia hemisphaerica</name>
    <dbReference type="NCBI Taxonomy" id="252671"/>
    <lineage>
        <taxon>Eukaryota</taxon>
        <taxon>Metazoa</taxon>
        <taxon>Cnidaria</taxon>
        <taxon>Hydrozoa</taxon>
        <taxon>Hydroidolina</taxon>
        <taxon>Leptothecata</taxon>
        <taxon>Obeliida</taxon>
        <taxon>Clytiidae</taxon>
        <taxon>Clytia</taxon>
    </lineage>
</organism>
<dbReference type="EnsemblMetazoa" id="CLYHEMT019491.1">
    <property type="protein sequence ID" value="CLYHEMP019491.1"/>
    <property type="gene ID" value="CLYHEMG019491"/>
</dbReference>
<evidence type="ECO:0000313" key="2">
    <source>
        <dbReference type="EnsemblMetazoa" id="CLYHEMP019491.1"/>
    </source>
</evidence>
<evidence type="ECO:0000259" key="1">
    <source>
        <dbReference type="PROSITE" id="PS50181"/>
    </source>
</evidence>
<dbReference type="InterPro" id="IPR001810">
    <property type="entry name" value="F-box_dom"/>
</dbReference>
<keyword evidence="3" id="KW-1185">Reference proteome</keyword>